<evidence type="ECO:0000313" key="1">
    <source>
        <dbReference type="EMBL" id="CAJ2506447.1"/>
    </source>
</evidence>
<dbReference type="Proteomes" id="UP001295740">
    <property type="component" value="Unassembled WGS sequence"/>
</dbReference>
<comment type="caution">
    <text evidence="1">The sequence shown here is derived from an EMBL/GenBank/DDBJ whole genome shotgun (WGS) entry which is preliminary data.</text>
</comment>
<reference evidence="1" key="1">
    <citation type="submission" date="2023-10" db="EMBL/GenBank/DDBJ databases">
        <authorList>
            <person name="Hackl T."/>
        </authorList>
    </citation>
    <scope>NUCLEOTIDE SEQUENCE</scope>
</reference>
<evidence type="ECO:0000313" key="2">
    <source>
        <dbReference type="Proteomes" id="UP001295740"/>
    </source>
</evidence>
<protein>
    <submittedName>
        <fullName evidence="1">Uu.00g005770.m01.CDS01</fullName>
    </submittedName>
</protein>
<dbReference type="AlphaFoldDB" id="A0AAI8VKW5"/>
<dbReference type="SUPFAM" id="SSF81383">
    <property type="entry name" value="F-box domain"/>
    <property type="match status" value="1"/>
</dbReference>
<proteinExistence type="predicted"/>
<gene>
    <name evidence="1" type="ORF">KHLLAP_LOCUS6915</name>
</gene>
<name>A0AAI8VKW5_9PEZI</name>
<accession>A0AAI8VKW5</accession>
<dbReference type="SUPFAM" id="SSF52047">
    <property type="entry name" value="RNI-like"/>
    <property type="match status" value="1"/>
</dbReference>
<dbReference type="EMBL" id="CAUWAG010000008">
    <property type="protein sequence ID" value="CAJ2506447.1"/>
    <property type="molecule type" value="Genomic_DNA"/>
</dbReference>
<organism evidence="1 2">
    <name type="scientific">Anthostomella pinea</name>
    <dbReference type="NCBI Taxonomy" id="933095"/>
    <lineage>
        <taxon>Eukaryota</taxon>
        <taxon>Fungi</taxon>
        <taxon>Dikarya</taxon>
        <taxon>Ascomycota</taxon>
        <taxon>Pezizomycotina</taxon>
        <taxon>Sordariomycetes</taxon>
        <taxon>Xylariomycetidae</taxon>
        <taxon>Xylariales</taxon>
        <taxon>Xylariaceae</taxon>
        <taxon>Anthostomella</taxon>
    </lineage>
</organism>
<sequence>MSLTLFPDELVVQIASYIHPSTNFSFALACKQFLRCSEPYLAYHARCHRLLRGGIQSTEQVHKDHYLRATLRNPIVAWHIREATLDALLDDERDDDYKGYVVGMDQEPTAPAAQSELLELLKPGLTDHEDITVQTRAFARKHFYMADADIKVWLAGWEDDDQTQGYYRPATQPEINKAVLLACCPRLSDVTCTMYQDELDWPLNFVSQAVKTIYETPDHVWPEGFRALRSIRIGVRIEGRHNQDSYEYEARDIAPLFVLPHIDSIWFNGLESLIGIPEGAFIPPPGSSPLKSLYLQWACIEADELKPLLRSAASLRSMTFDACGMGEIQEIVEFMGEVHGDSLEELDIGDSRYRGNEMGTGLLRKFKNLRRVNLDLADFLPPGDVTVADGVYRRLRAALPSSLESIIWSTSYCAKDEEEPLIDEALARLVESDYMPALKHMSLASLQTRIRANALMGGRPVSDDILGFPKTLGAGIRHGVDVEVTSQQQQKASRSFHLGGTFH</sequence>
<keyword evidence="2" id="KW-1185">Reference proteome</keyword>
<dbReference type="InterPro" id="IPR036047">
    <property type="entry name" value="F-box-like_dom_sf"/>
</dbReference>